<evidence type="ECO:0000256" key="4">
    <source>
        <dbReference type="ARBA" id="ARBA00007955"/>
    </source>
</evidence>
<dbReference type="GO" id="GO:0003879">
    <property type="term" value="F:ATP phosphoribosyltransferase activity"/>
    <property type="evidence" value="ECO:0007669"/>
    <property type="project" value="UniProtKB-UniRule"/>
</dbReference>
<feature type="domain" description="Histidine biosynthesis HisG C-terminal" evidence="17">
    <location>
        <begin position="204"/>
        <end position="275"/>
    </location>
</feature>
<dbReference type="NCBIfam" id="TIGR03455">
    <property type="entry name" value="HisG_C-term"/>
    <property type="match status" value="1"/>
</dbReference>
<dbReference type="PATRIC" id="fig|145458.7.peg.1597"/>
<dbReference type="HAMAP" id="MF_00079">
    <property type="entry name" value="HisG_Long"/>
    <property type="match status" value="1"/>
</dbReference>
<dbReference type="EC" id="2.4.2.17" evidence="5 15"/>
<dbReference type="Pfam" id="PF08029">
    <property type="entry name" value="HisG_C"/>
    <property type="match status" value="1"/>
</dbReference>
<dbReference type="InterPro" id="IPR020621">
    <property type="entry name" value="ATP-PRT_HisG_long"/>
</dbReference>
<comment type="similarity">
    <text evidence="4 15">Belongs to the ATP phosphoribosyltransferase family. Long subfamily.</text>
</comment>
<keyword evidence="13 15" id="KW-0368">Histidine biosynthesis</keyword>
<evidence type="ECO:0000256" key="14">
    <source>
        <dbReference type="ARBA" id="ARBA00024861"/>
    </source>
</evidence>
<comment type="caution">
    <text evidence="18">The sequence shown here is derived from an EMBL/GenBank/DDBJ whole genome shotgun (WGS) entry which is preliminary data.</text>
</comment>
<reference evidence="19 21" key="2">
    <citation type="submission" date="2018-02" db="EMBL/GenBank/DDBJ databases">
        <title>Bacteriophage NCPPB3778 and a type I-E CRISPR drive the evolution of the US Biological Select Agent, Rathayibacter toxicus.</title>
        <authorList>
            <person name="Davis E.W.II."/>
            <person name="Tabima J.F."/>
            <person name="Weisberg A.J."/>
            <person name="Lopes L.D."/>
            <person name="Wiseman M.S."/>
            <person name="Wiseman M.S."/>
            <person name="Pupko T."/>
            <person name="Belcher M.S."/>
            <person name="Sechler A.J."/>
            <person name="Tancos M.A."/>
            <person name="Schroeder B.K."/>
            <person name="Murray T.D."/>
            <person name="Luster D.G."/>
            <person name="Schneider W.L."/>
            <person name="Rogers E."/>
            <person name="Andreote F.D."/>
            <person name="Grunwald N.J."/>
            <person name="Putnam M.L."/>
            <person name="Chang J.H."/>
        </authorList>
    </citation>
    <scope>NUCLEOTIDE SEQUENCE [LARGE SCALE GENOMIC DNA]</scope>
    <source>
        <strain evidence="19 21">FH99</strain>
    </source>
</reference>
<evidence type="ECO:0000256" key="13">
    <source>
        <dbReference type="ARBA" id="ARBA00023102"/>
    </source>
</evidence>
<proteinExistence type="inferred from homology"/>
<keyword evidence="15" id="KW-0479">Metal-binding</keyword>
<keyword evidence="10 15" id="KW-0808">Transferase</keyword>
<evidence type="ECO:0000313" key="21">
    <source>
        <dbReference type="Proteomes" id="UP000237966"/>
    </source>
</evidence>
<evidence type="ECO:0000259" key="16">
    <source>
        <dbReference type="Pfam" id="PF01634"/>
    </source>
</evidence>
<dbReference type="UniPathway" id="UPA00031">
    <property type="reaction ID" value="UER00006"/>
</dbReference>
<keyword evidence="7 15" id="KW-0963">Cytoplasm</keyword>
<comment type="activity regulation">
    <text evidence="15">Feedback inhibited by histidine.</text>
</comment>
<feature type="domain" description="ATP phosphoribosyltransferase catalytic" evidence="16">
    <location>
        <begin position="49"/>
        <end position="185"/>
    </location>
</feature>
<evidence type="ECO:0000256" key="15">
    <source>
        <dbReference type="HAMAP-Rule" id="MF_00079"/>
    </source>
</evidence>
<evidence type="ECO:0000259" key="17">
    <source>
        <dbReference type="Pfam" id="PF08029"/>
    </source>
</evidence>
<evidence type="ECO:0000256" key="8">
    <source>
        <dbReference type="ARBA" id="ARBA00022605"/>
    </source>
</evidence>
<dbReference type="Proteomes" id="UP000237966">
    <property type="component" value="Unassembled WGS sequence"/>
</dbReference>
<dbReference type="InterPro" id="IPR015867">
    <property type="entry name" value="N-reg_PII/ATP_PRibTrfase_C"/>
</dbReference>
<dbReference type="KEGG" id="rtc:APU90_10085"/>
<dbReference type="SUPFAM" id="SSF54913">
    <property type="entry name" value="GlnB-like"/>
    <property type="match status" value="1"/>
</dbReference>
<dbReference type="InterPro" id="IPR013115">
    <property type="entry name" value="HisG_C"/>
</dbReference>
<sequence>MLRVAVPNKGSLSETAGQMLTEAGYSGRRDPKELHFIDERNGVEFFYLRPRDIATYVGSGALDVGITGRDLLIDSGSQAREIASLGFANSTFRFAGPAGRYENLHQIDGVRVATSYPGLVGGFLQEHGVTVSLIRLDGAVESAIQLGVADVIADVVETGSTLRKAGLGIFGPVILDSTAVLVSAPGEPTGIPVLLRRLEGVLVARQYVLLDYDCPVALLERATAIAPGFESPTVSPLHDVDWIAVRVMVPRADMNQVMDRLYDLGARAILVTSIHAARL</sequence>
<dbReference type="PANTHER" id="PTHR21403:SF8">
    <property type="entry name" value="ATP PHOSPHORIBOSYLTRANSFERASE"/>
    <property type="match status" value="1"/>
</dbReference>
<keyword evidence="8 15" id="KW-0028">Amino-acid biosynthesis</keyword>
<dbReference type="PANTHER" id="PTHR21403">
    <property type="entry name" value="ATP PHOSPHORIBOSYLTRANSFERASE ATP-PRTASE"/>
    <property type="match status" value="1"/>
</dbReference>
<dbReference type="SUPFAM" id="SSF53850">
    <property type="entry name" value="Periplasmic binding protein-like II"/>
    <property type="match status" value="1"/>
</dbReference>
<dbReference type="eggNOG" id="COG0040">
    <property type="taxonomic scope" value="Bacteria"/>
</dbReference>
<dbReference type="CDD" id="cd13591">
    <property type="entry name" value="PBP2_HisGL1"/>
    <property type="match status" value="1"/>
</dbReference>
<dbReference type="GO" id="GO:0005524">
    <property type="term" value="F:ATP binding"/>
    <property type="evidence" value="ECO:0007669"/>
    <property type="project" value="UniProtKB-KW"/>
</dbReference>
<evidence type="ECO:0000256" key="9">
    <source>
        <dbReference type="ARBA" id="ARBA00022676"/>
    </source>
</evidence>
<dbReference type="KEGG" id="rtx:TI83_07005"/>
<reference evidence="18 20" key="1">
    <citation type="submission" date="2015-04" db="EMBL/GenBank/DDBJ databases">
        <title>Draft genome sequence of Rathayibacter toxicus strain FH-142 (AKA 70134 or CS 32), a Western Australian isolate.</title>
        <authorList>
            <consortium name="Consortium for Microbial Forensics and Genomics (microFORGE)"/>
            <person name="Knight B.M."/>
            <person name="Roberts D.P."/>
            <person name="Lin D."/>
            <person name="Hari K."/>
            <person name="Fletcher J."/>
            <person name="Melcher U."/>
            <person name="Blagden T."/>
            <person name="Luster D.G."/>
            <person name="Sechler A.J."/>
            <person name="Schneider W.L."/>
            <person name="Winegar R.A."/>
        </authorList>
    </citation>
    <scope>NUCLEOTIDE SEQUENCE [LARGE SCALE GENOMIC DNA]</scope>
    <source>
        <strain evidence="18 20">FH142</strain>
    </source>
</reference>
<dbReference type="GO" id="GO:0000287">
    <property type="term" value="F:magnesium ion binding"/>
    <property type="evidence" value="ECO:0007669"/>
    <property type="project" value="UniProtKB-UniRule"/>
</dbReference>
<gene>
    <name evidence="15" type="primary">hisG</name>
    <name evidence="19" type="ORF">C5C51_06790</name>
    <name evidence="18" type="ORF">VT73_06470</name>
</gene>
<evidence type="ECO:0000256" key="6">
    <source>
        <dbReference type="ARBA" id="ARBA00020998"/>
    </source>
</evidence>
<comment type="function">
    <text evidence="14 15">Catalyzes the condensation of ATP and 5-phosphoribose 1-diphosphate to form N'-(5'-phosphoribosyl)-ATP (PR-ATP). Has a crucial role in the pathway because the rate of histidine biosynthesis seems to be controlled primarily by regulation of HisG enzymatic activity.</text>
</comment>
<comment type="subcellular location">
    <subcellularLocation>
        <location evidence="2 15">Cytoplasm</location>
    </subcellularLocation>
</comment>
<keyword evidence="15" id="KW-0460">Magnesium</keyword>
<keyword evidence="20" id="KW-1185">Reference proteome</keyword>
<keyword evidence="11 15" id="KW-0547">Nucleotide-binding</keyword>
<dbReference type="Gene3D" id="3.30.70.120">
    <property type="match status" value="1"/>
</dbReference>
<comment type="pathway">
    <text evidence="3 15">Amino-acid biosynthesis; L-histidine biosynthesis; L-histidine from 5-phospho-alpha-D-ribose 1-diphosphate: step 1/9.</text>
</comment>
<dbReference type="EMBL" id="PSWU01000007">
    <property type="protein sequence ID" value="PPI15527.1"/>
    <property type="molecule type" value="Genomic_DNA"/>
</dbReference>
<keyword evidence="12 15" id="KW-0067">ATP-binding</keyword>
<evidence type="ECO:0000313" key="20">
    <source>
        <dbReference type="Proteomes" id="UP000052979"/>
    </source>
</evidence>
<dbReference type="STRING" id="145458.APU90_10085"/>
<evidence type="ECO:0000256" key="7">
    <source>
        <dbReference type="ARBA" id="ARBA00022490"/>
    </source>
</evidence>
<evidence type="ECO:0000256" key="1">
    <source>
        <dbReference type="ARBA" id="ARBA00000915"/>
    </source>
</evidence>
<dbReference type="InterPro" id="IPR001348">
    <property type="entry name" value="ATP_PRibTrfase_HisG"/>
</dbReference>
<protein>
    <recommendedName>
        <fullName evidence="6 15">ATP phosphoribosyltransferase</fullName>
        <shortName evidence="15">ATP-PRT</shortName>
        <shortName evidence="15">ATP-PRTase</shortName>
        <ecNumber evidence="5 15">2.4.2.17</ecNumber>
    </recommendedName>
</protein>
<dbReference type="InterPro" id="IPR011322">
    <property type="entry name" value="N-reg_PII-like_a/b"/>
</dbReference>
<evidence type="ECO:0000256" key="2">
    <source>
        <dbReference type="ARBA" id="ARBA00004496"/>
    </source>
</evidence>
<dbReference type="InterPro" id="IPR013820">
    <property type="entry name" value="ATP_PRibTrfase_cat"/>
</dbReference>
<evidence type="ECO:0000256" key="10">
    <source>
        <dbReference type="ARBA" id="ARBA00022679"/>
    </source>
</evidence>
<organism evidence="18 20">
    <name type="scientific">Rathayibacter toxicus</name>
    <dbReference type="NCBI Taxonomy" id="145458"/>
    <lineage>
        <taxon>Bacteria</taxon>
        <taxon>Bacillati</taxon>
        <taxon>Actinomycetota</taxon>
        <taxon>Actinomycetes</taxon>
        <taxon>Micrococcales</taxon>
        <taxon>Microbacteriaceae</taxon>
        <taxon>Rathayibacter</taxon>
    </lineage>
</organism>
<dbReference type="OrthoDB" id="9801867at2"/>
<dbReference type="GeneID" id="93666960"/>
<evidence type="ECO:0000256" key="3">
    <source>
        <dbReference type="ARBA" id="ARBA00004667"/>
    </source>
</evidence>
<dbReference type="AlphaFoldDB" id="A0A0C5BH02"/>
<dbReference type="GO" id="GO:0005737">
    <property type="term" value="C:cytoplasm"/>
    <property type="evidence" value="ECO:0007669"/>
    <property type="project" value="UniProtKB-SubCell"/>
</dbReference>
<dbReference type="NCBIfam" id="TIGR00070">
    <property type="entry name" value="hisG"/>
    <property type="match status" value="1"/>
</dbReference>
<evidence type="ECO:0000256" key="5">
    <source>
        <dbReference type="ARBA" id="ARBA00011946"/>
    </source>
</evidence>
<evidence type="ECO:0000313" key="18">
    <source>
        <dbReference type="EMBL" id="KKM45386.1"/>
    </source>
</evidence>
<dbReference type="RefSeq" id="WP_027691468.1">
    <property type="nucleotide sequence ID" value="NZ_CP010848.1"/>
</dbReference>
<dbReference type="GO" id="GO:0000105">
    <property type="term" value="P:L-histidine biosynthetic process"/>
    <property type="evidence" value="ECO:0007669"/>
    <property type="project" value="UniProtKB-UniRule"/>
</dbReference>
<evidence type="ECO:0000313" key="19">
    <source>
        <dbReference type="EMBL" id="PPI15527.1"/>
    </source>
</evidence>
<dbReference type="PROSITE" id="PS01316">
    <property type="entry name" value="ATP_P_PHORIBOSYLTR"/>
    <property type="match status" value="1"/>
</dbReference>
<name>A0A0C5BH02_9MICO</name>
<dbReference type="EMBL" id="LBFI01000044">
    <property type="protein sequence ID" value="KKM45386.1"/>
    <property type="molecule type" value="Genomic_DNA"/>
</dbReference>
<keyword evidence="9 15" id="KW-0328">Glycosyltransferase</keyword>
<dbReference type="InterPro" id="IPR018198">
    <property type="entry name" value="ATP_PRibTrfase_CS"/>
</dbReference>
<dbReference type="Proteomes" id="UP000052979">
    <property type="component" value="Unassembled WGS sequence"/>
</dbReference>
<comment type="catalytic activity">
    <reaction evidence="1 15">
        <text>1-(5-phospho-beta-D-ribosyl)-ATP + diphosphate = 5-phospho-alpha-D-ribose 1-diphosphate + ATP</text>
        <dbReference type="Rhea" id="RHEA:18473"/>
        <dbReference type="ChEBI" id="CHEBI:30616"/>
        <dbReference type="ChEBI" id="CHEBI:33019"/>
        <dbReference type="ChEBI" id="CHEBI:58017"/>
        <dbReference type="ChEBI" id="CHEBI:73183"/>
        <dbReference type="EC" id="2.4.2.17"/>
    </reaction>
</comment>
<dbReference type="Gene3D" id="3.40.190.10">
    <property type="entry name" value="Periplasmic binding protein-like II"/>
    <property type="match status" value="2"/>
</dbReference>
<accession>A0A0C5BH02</accession>
<comment type="cofactor">
    <cofactor evidence="15">
        <name>Mg(2+)</name>
        <dbReference type="ChEBI" id="CHEBI:18420"/>
    </cofactor>
</comment>
<evidence type="ECO:0000256" key="11">
    <source>
        <dbReference type="ARBA" id="ARBA00022741"/>
    </source>
</evidence>
<evidence type="ECO:0000256" key="12">
    <source>
        <dbReference type="ARBA" id="ARBA00022840"/>
    </source>
</evidence>
<dbReference type="Pfam" id="PF01634">
    <property type="entry name" value="HisG"/>
    <property type="match status" value="1"/>
</dbReference>
<dbReference type="FunFam" id="3.30.70.120:FF:000003">
    <property type="entry name" value="ATP phosphoribosyltransferase"/>
    <property type="match status" value="1"/>
</dbReference>